<feature type="transmembrane region" description="Helical" evidence="8">
    <location>
        <begin position="426"/>
        <end position="453"/>
    </location>
</feature>
<dbReference type="PROSITE" id="PS50893">
    <property type="entry name" value="ABC_TRANSPORTER_2"/>
    <property type="match status" value="1"/>
</dbReference>
<accession>A0ABV2ALC6</accession>
<evidence type="ECO:0000313" key="11">
    <source>
        <dbReference type="Proteomes" id="UP001439008"/>
    </source>
</evidence>
<dbReference type="InterPro" id="IPR003439">
    <property type="entry name" value="ABC_transporter-like_ATP-bd"/>
</dbReference>
<reference evidence="10 11" key="1">
    <citation type="journal article" date="2024" name="BMC Biol.">
        <title>Comparative genomics of Ascetosporea gives new insight into the evolutionary basis for animal parasitism in Rhizaria.</title>
        <authorList>
            <person name="Hiltunen Thoren M."/>
            <person name="Onut-Brannstrom I."/>
            <person name="Alfjorden A."/>
            <person name="Peckova H."/>
            <person name="Swords F."/>
            <person name="Hooper C."/>
            <person name="Holzer A.S."/>
            <person name="Bass D."/>
            <person name="Burki F."/>
        </authorList>
    </citation>
    <scope>NUCLEOTIDE SEQUENCE [LARGE SCALE GENOMIC DNA]</scope>
    <source>
        <strain evidence="10">20-A016</strain>
    </source>
</reference>
<evidence type="ECO:0000256" key="1">
    <source>
        <dbReference type="ARBA" id="ARBA00004141"/>
    </source>
</evidence>
<dbReference type="InterPro" id="IPR003593">
    <property type="entry name" value="AAA+_ATPase"/>
</dbReference>
<dbReference type="Gene3D" id="3.40.50.300">
    <property type="entry name" value="P-loop containing nucleotide triphosphate hydrolases"/>
    <property type="match status" value="1"/>
</dbReference>
<dbReference type="InterPro" id="IPR043926">
    <property type="entry name" value="ABCG_dom"/>
</dbReference>
<dbReference type="InterPro" id="IPR027417">
    <property type="entry name" value="P-loop_NTPase"/>
</dbReference>
<evidence type="ECO:0000313" key="10">
    <source>
        <dbReference type="EMBL" id="MES1920289.1"/>
    </source>
</evidence>
<feature type="transmembrane region" description="Helical" evidence="8">
    <location>
        <begin position="495"/>
        <end position="515"/>
    </location>
</feature>
<keyword evidence="5" id="KW-0067">ATP-binding</keyword>
<feature type="transmembrane region" description="Helical" evidence="8">
    <location>
        <begin position="465"/>
        <end position="489"/>
    </location>
</feature>
<comment type="caution">
    <text evidence="10">The sequence shown here is derived from an EMBL/GenBank/DDBJ whole genome shotgun (WGS) entry which is preliminary data.</text>
</comment>
<evidence type="ECO:0000256" key="5">
    <source>
        <dbReference type="ARBA" id="ARBA00022840"/>
    </source>
</evidence>
<feature type="transmembrane region" description="Helical" evidence="8">
    <location>
        <begin position="385"/>
        <end position="406"/>
    </location>
</feature>
<dbReference type="PANTHER" id="PTHR48041">
    <property type="entry name" value="ABC TRANSPORTER G FAMILY MEMBER 28"/>
    <property type="match status" value="1"/>
</dbReference>
<evidence type="ECO:0000256" key="4">
    <source>
        <dbReference type="ARBA" id="ARBA00022741"/>
    </source>
</evidence>
<gene>
    <name evidence="10" type="ORF">MHBO_001975</name>
</gene>
<dbReference type="SMART" id="SM00382">
    <property type="entry name" value="AAA"/>
    <property type="match status" value="1"/>
</dbReference>
<protein>
    <recommendedName>
        <fullName evidence="9">ABC transporter domain-containing protein</fullName>
    </recommendedName>
</protein>
<feature type="transmembrane region" description="Helical" evidence="8">
    <location>
        <begin position="579"/>
        <end position="603"/>
    </location>
</feature>
<evidence type="ECO:0000256" key="6">
    <source>
        <dbReference type="ARBA" id="ARBA00022989"/>
    </source>
</evidence>
<evidence type="ECO:0000259" key="9">
    <source>
        <dbReference type="PROSITE" id="PS50893"/>
    </source>
</evidence>
<feature type="transmembrane region" description="Helical" evidence="8">
    <location>
        <begin position="355"/>
        <end position="373"/>
    </location>
</feature>
<keyword evidence="4" id="KW-0547">Nucleotide-binding</keyword>
<dbReference type="Pfam" id="PF00005">
    <property type="entry name" value="ABC_tran"/>
    <property type="match status" value="1"/>
</dbReference>
<dbReference type="PROSITE" id="PS00211">
    <property type="entry name" value="ABC_TRANSPORTER_1"/>
    <property type="match status" value="1"/>
</dbReference>
<evidence type="ECO:0000256" key="2">
    <source>
        <dbReference type="ARBA" id="ARBA00022448"/>
    </source>
</evidence>
<dbReference type="SUPFAM" id="SSF52540">
    <property type="entry name" value="P-loop containing nucleoside triphosphate hydrolases"/>
    <property type="match status" value="1"/>
</dbReference>
<dbReference type="Pfam" id="PF19055">
    <property type="entry name" value="ABC2_membrane_7"/>
    <property type="match status" value="1"/>
</dbReference>
<evidence type="ECO:0000256" key="3">
    <source>
        <dbReference type="ARBA" id="ARBA00022692"/>
    </source>
</evidence>
<dbReference type="PANTHER" id="PTHR48041:SF139">
    <property type="entry name" value="PROTEIN SCARLET"/>
    <property type="match status" value="1"/>
</dbReference>
<evidence type="ECO:0000256" key="7">
    <source>
        <dbReference type="ARBA" id="ARBA00023136"/>
    </source>
</evidence>
<feature type="domain" description="ABC transporter" evidence="9">
    <location>
        <begin position="21"/>
        <end position="267"/>
    </location>
</feature>
<keyword evidence="11" id="KW-1185">Reference proteome</keyword>
<keyword evidence="3 8" id="KW-0812">Transmembrane</keyword>
<dbReference type="Pfam" id="PF01061">
    <property type="entry name" value="ABC2_membrane"/>
    <property type="match status" value="1"/>
</dbReference>
<dbReference type="InterPro" id="IPR050352">
    <property type="entry name" value="ABCG_transporters"/>
</dbReference>
<dbReference type="EMBL" id="JBDODL010000589">
    <property type="protein sequence ID" value="MES1920289.1"/>
    <property type="molecule type" value="Genomic_DNA"/>
</dbReference>
<dbReference type="InterPro" id="IPR013525">
    <property type="entry name" value="ABC2_TM"/>
</dbReference>
<dbReference type="InterPro" id="IPR017871">
    <property type="entry name" value="ABC_transporter-like_CS"/>
</dbReference>
<organism evidence="10 11">
    <name type="scientific">Bonamia ostreae</name>
    <dbReference type="NCBI Taxonomy" id="126728"/>
    <lineage>
        <taxon>Eukaryota</taxon>
        <taxon>Sar</taxon>
        <taxon>Rhizaria</taxon>
        <taxon>Endomyxa</taxon>
        <taxon>Ascetosporea</taxon>
        <taxon>Haplosporida</taxon>
        <taxon>Bonamia</taxon>
    </lineage>
</organism>
<keyword evidence="2" id="KW-0813">Transport</keyword>
<sequence>MESSNNSNKSEIEHSSNQIRLKFENINYSLKKGNKRQVLKNCSGVALPGRLLTIIGTSGAGKSSLMNILSGRLRTNRNVEVTGDIKLNGSSKYSSEAFKQNTAYVLQEDLVFETLSVAETFDLSATLRLPSDMSAERKKRRIESIISNLGLERCRNSMVGGKEIRGVSGGERKRVCIGNELIINPSLFFLDEPTSGLDSYTALKIVKLLVNLARTGRTIIVTLHQPSSEMFANFDDLLVMSAGRVVYNGSAQRSMAVFAKLGSQVPVNSNPSDHYLSVVQVEKDKDLEKIDYFADNYLGYLKEEIDNDEDGQRKSLLEKPLTAEKIKKPGLMAQIYYLTIKRAVKNYIRTPSLTYLRAITTLFFSIICGILFYKLEFDQAGTNARLGSIFFILVNLLLNSVLNVVLQFPLEKKVVLNEVSNGMYTILPYFISKFLVELPINIIVALVYQLIVYFMIGFENTVKQFFIMFLVLILWMQIGYFIGMLIGVVAPTSELAVPLVSLTFTPAMLFSGFFINASQIKIWLRWATFVNYFRYILDMLFYNELNNNIRKYKVCILNECRFLTGKEVLSTIDRDDIKFWLWFGIGVIFMLFFAIITYVILLFKTNVNFGKPLYYHKSSIPTEEKKEEV</sequence>
<name>A0ABV2ALC6_9EUKA</name>
<keyword evidence="6 8" id="KW-1133">Transmembrane helix</keyword>
<dbReference type="Proteomes" id="UP001439008">
    <property type="component" value="Unassembled WGS sequence"/>
</dbReference>
<proteinExistence type="predicted"/>
<dbReference type="CDD" id="cd03213">
    <property type="entry name" value="ABCG_EPDR"/>
    <property type="match status" value="1"/>
</dbReference>
<evidence type="ECO:0000256" key="8">
    <source>
        <dbReference type="SAM" id="Phobius"/>
    </source>
</evidence>
<keyword evidence="7 8" id="KW-0472">Membrane</keyword>
<comment type="subcellular location">
    <subcellularLocation>
        <location evidence="1">Membrane</location>
        <topology evidence="1">Multi-pass membrane protein</topology>
    </subcellularLocation>
</comment>